<dbReference type="PRINTS" id="PR00080">
    <property type="entry name" value="SDRFAMILY"/>
</dbReference>
<keyword evidence="5" id="KW-1185">Reference proteome</keyword>
<dbReference type="Proteomes" id="UP000050424">
    <property type="component" value="Unassembled WGS sequence"/>
</dbReference>
<evidence type="ECO:0000313" key="5">
    <source>
        <dbReference type="Proteomes" id="UP000050424"/>
    </source>
</evidence>
<evidence type="ECO:0000313" key="4">
    <source>
        <dbReference type="EMBL" id="KPM46359.1"/>
    </source>
</evidence>
<dbReference type="FunFam" id="3.40.50.720:FF:000090">
    <property type="entry name" value="NADP-dependent mannitol dehydrogenase"/>
    <property type="match status" value="1"/>
</dbReference>
<sequence>MSLHLPEQLDQPVLSLFSLAGKIAIVTGGSRGIGLQVVTALAEAGADVAFIYHTSTNAEAIAAEIAAKTGRRIQVYKSDVADRVRIGDTIREIVETFGDGRLDIMVANAGVCQNVKSLEYTEDTWDYINKVNYDGAMWTAITAGNIFKRLGRGNLILTVSVSAGLVNVPQTQAAYNASKAGVLLLAKSLAVEWAEFARVNCVSPGYVHTEMITKQPQELMQKWLSMIPAGRTCQPRELKGIYTFLASDASSYMTGSNVIIDGGFTLP</sequence>
<keyword evidence="3" id="KW-0560">Oxidoreductase</keyword>
<dbReference type="SUPFAM" id="SSF51735">
    <property type="entry name" value="NAD(P)-binding Rossmann-fold domains"/>
    <property type="match status" value="1"/>
</dbReference>
<dbReference type="PROSITE" id="PS00061">
    <property type="entry name" value="ADH_SHORT"/>
    <property type="match status" value="1"/>
</dbReference>
<name>A0A0P7BHB6_9HYPO</name>
<comment type="similarity">
    <text evidence="1">Belongs to the short-chain dehydrogenases/reductases (SDR) family.</text>
</comment>
<reference evidence="4 5" key="1">
    <citation type="submission" date="2015-09" db="EMBL/GenBank/DDBJ databases">
        <title>Draft genome of a European isolate of the apple canker pathogen Neonectria ditissima.</title>
        <authorList>
            <person name="Gomez-Cortecero A."/>
            <person name="Harrison R.J."/>
            <person name="Armitage A.D."/>
        </authorList>
    </citation>
    <scope>NUCLEOTIDE SEQUENCE [LARGE SCALE GENOMIC DNA]</scope>
    <source>
        <strain evidence="4 5">R09/05</strain>
    </source>
</reference>
<organism evidence="4 5">
    <name type="scientific">Neonectria ditissima</name>
    <dbReference type="NCBI Taxonomy" id="78410"/>
    <lineage>
        <taxon>Eukaryota</taxon>
        <taxon>Fungi</taxon>
        <taxon>Dikarya</taxon>
        <taxon>Ascomycota</taxon>
        <taxon>Pezizomycotina</taxon>
        <taxon>Sordariomycetes</taxon>
        <taxon>Hypocreomycetidae</taxon>
        <taxon>Hypocreales</taxon>
        <taxon>Nectriaceae</taxon>
        <taxon>Neonectria</taxon>
    </lineage>
</organism>
<keyword evidence="2" id="KW-0521">NADP</keyword>
<dbReference type="AlphaFoldDB" id="A0A0P7BHB6"/>
<dbReference type="InterPro" id="IPR002347">
    <property type="entry name" value="SDR_fam"/>
</dbReference>
<evidence type="ECO:0000256" key="3">
    <source>
        <dbReference type="ARBA" id="ARBA00023002"/>
    </source>
</evidence>
<comment type="caution">
    <text evidence="4">The sequence shown here is derived from an EMBL/GenBank/DDBJ whole genome shotgun (WGS) entry which is preliminary data.</text>
</comment>
<dbReference type="OrthoDB" id="1888931at2759"/>
<dbReference type="GO" id="GO:0019594">
    <property type="term" value="P:mannitol metabolic process"/>
    <property type="evidence" value="ECO:0007669"/>
    <property type="project" value="UniProtKB-ARBA"/>
</dbReference>
<dbReference type="Pfam" id="PF13561">
    <property type="entry name" value="adh_short_C2"/>
    <property type="match status" value="1"/>
</dbReference>
<dbReference type="InterPro" id="IPR020904">
    <property type="entry name" value="Sc_DH/Rdtase_CS"/>
</dbReference>
<dbReference type="PANTHER" id="PTHR43008">
    <property type="entry name" value="BENZIL REDUCTASE"/>
    <property type="match status" value="1"/>
</dbReference>
<proteinExistence type="inferred from homology"/>
<evidence type="ECO:0000256" key="2">
    <source>
        <dbReference type="ARBA" id="ARBA00022857"/>
    </source>
</evidence>
<dbReference type="PRINTS" id="PR00081">
    <property type="entry name" value="GDHRDH"/>
</dbReference>
<dbReference type="GO" id="GO:0050664">
    <property type="term" value="F:oxidoreductase activity, acting on NAD(P)H, oxygen as acceptor"/>
    <property type="evidence" value="ECO:0007669"/>
    <property type="project" value="TreeGrafter"/>
</dbReference>
<gene>
    <name evidence="4" type="ORF">AK830_g148</name>
</gene>
<dbReference type="Gene3D" id="3.40.50.720">
    <property type="entry name" value="NAD(P)-binding Rossmann-like Domain"/>
    <property type="match status" value="1"/>
</dbReference>
<dbReference type="EMBL" id="LKCW01000001">
    <property type="protein sequence ID" value="KPM46359.1"/>
    <property type="molecule type" value="Genomic_DNA"/>
</dbReference>
<dbReference type="GO" id="GO:0050085">
    <property type="term" value="F:mannitol 2-dehydrogenase (NADP+) activity"/>
    <property type="evidence" value="ECO:0007669"/>
    <property type="project" value="UniProtKB-ARBA"/>
</dbReference>
<dbReference type="InterPro" id="IPR036291">
    <property type="entry name" value="NAD(P)-bd_dom_sf"/>
</dbReference>
<protein>
    <submittedName>
        <fullName evidence="4">Uncharacterized protein</fullName>
    </submittedName>
</protein>
<evidence type="ECO:0000256" key="1">
    <source>
        <dbReference type="ARBA" id="ARBA00006484"/>
    </source>
</evidence>
<dbReference type="STRING" id="78410.A0A0P7BHB6"/>
<accession>A0A0P7BHB6</accession>
<dbReference type="PANTHER" id="PTHR43008:SF12">
    <property type="entry name" value="OXIDOREDUCTASE, SHORT CHAIN DEHYDROGENASE_REDUCTASE FAMILY (AFU_ORTHOLOGUE AFUA_6G13830)"/>
    <property type="match status" value="1"/>
</dbReference>